<protein>
    <recommendedName>
        <fullName evidence="2">DNA circulation N-terminal domain-containing protein</fullName>
    </recommendedName>
</protein>
<feature type="domain" description="DNA circulation N-terminal" evidence="2">
    <location>
        <begin position="8"/>
        <end position="88"/>
    </location>
</feature>
<sequence>MRDWVKLLRAASYRGVPFYVESDTHDGGKRLGLHELAGGYTAYVEEMGARAERVSVTAYLLGDVADLQGAALRAACQMPGPGLLCLPVDLPRMAYVEEFSRMRERDRMGYIAFGLTAVPAGAGAVAALGLGNLAAAFQSGVSKAAASFAGLF</sequence>
<keyword evidence="1" id="KW-0812">Transmembrane</keyword>
<keyword evidence="1" id="KW-1133">Transmembrane helix</keyword>
<organism evidence="3 4">
    <name type="scientific">Xaviernesmea rhizosphaerae</name>
    <dbReference type="NCBI Taxonomy" id="1672749"/>
    <lineage>
        <taxon>Bacteria</taxon>
        <taxon>Pseudomonadati</taxon>
        <taxon>Pseudomonadota</taxon>
        <taxon>Alphaproteobacteria</taxon>
        <taxon>Hyphomicrobiales</taxon>
        <taxon>Rhizobiaceae</taxon>
        <taxon>Rhizobium/Agrobacterium group</taxon>
        <taxon>Xaviernesmea</taxon>
    </lineage>
</organism>
<evidence type="ECO:0000313" key="4">
    <source>
        <dbReference type="Proteomes" id="UP000186143"/>
    </source>
</evidence>
<evidence type="ECO:0000259" key="2">
    <source>
        <dbReference type="Pfam" id="PF07157"/>
    </source>
</evidence>
<keyword evidence="1" id="KW-0472">Membrane</keyword>
<feature type="transmembrane region" description="Helical" evidence="1">
    <location>
        <begin position="110"/>
        <end position="130"/>
    </location>
</feature>
<dbReference type="InterPro" id="IPR009826">
    <property type="entry name" value="DNA_circ_N"/>
</dbReference>
<reference evidence="3 4" key="1">
    <citation type="submission" date="2016-09" db="EMBL/GenBank/DDBJ databases">
        <title>Rhizobium sp. nov., a novel species isolated from the rice rhizosphere.</title>
        <authorList>
            <person name="Zhao J."/>
            <person name="Zhang X."/>
        </authorList>
    </citation>
    <scope>NUCLEOTIDE SEQUENCE [LARGE SCALE GENOMIC DNA]</scope>
    <source>
        <strain evidence="3 4">MH17</strain>
    </source>
</reference>
<evidence type="ECO:0000256" key="1">
    <source>
        <dbReference type="SAM" id="Phobius"/>
    </source>
</evidence>
<dbReference type="Pfam" id="PF07157">
    <property type="entry name" value="DNA_circ_N"/>
    <property type="match status" value="1"/>
</dbReference>
<gene>
    <name evidence="3" type="ORF">BJF92_12205</name>
</gene>
<comment type="caution">
    <text evidence="3">The sequence shown here is derived from an EMBL/GenBank/DDBJ whole genome shotgun (WGS) entry which is preliminary data.</text>
</comment>
<dbReference type="STRING" id="1672749.BJF92_12205"/>
<dbReference type="Proteomes" id="UP000186143">
    <property type="component" value="Unassembled WGS sequence"/>
</dbReference>
<dbReference type="EMBL" id="MKIO01000021">
    <property type="protein sequence ID" value="OLP56827.1"/>
    <property type="molecule type" value="Genomic_DNA"/>
</dbReference>
<accession>A0A1Q9AN27</accession>
<dbReference type="OrthoDB" id="378644at2"/>
<name>A0A1Q9AN27_9HYPH</name>
<dbReference type="AlphaFoldDB" id="A0A1Q9AN27"/>
<proteinExistence type="predicted"/>
<evidence type="ECO:0000313" key="3">
    <source>
        <dbReference type="EMBL" id="OLP56827.1"/>
    </source>
</evidence>
<dbReference type="RefSeq" id="WP_075633848.1">
    <property type="nucleotide sequence ID" value="NZ_MKIO01000021.1"/>
</dbReference>